<keyword evidence="10" id="KW-1185">Reference proteome</keyword>
<reference evidence="9" key="2">
    <citation type="submission" date="2025-08" db="UniProtKB">
        <authorList>
            <consortium name="Ensembl"/>
        </authorList>
    </citation>
    <scope>IDENTIFICATION</scope>
</reference>
<dbReference type="GO" id="GO:0030971">
    <property type="term" value="F:receptor tyrosine kinase binding"/>
    <property type="evidence" value="ECO:0007669"/>
    <property type="project" value="InterPro"/>
</dbReference>
<evidence type="ECO:0000259" key="8">
    <source>
        <dbReference type="PROSITE" id="PS51362"/>
    </source>
</evidence>
<evidence type="ECO:0000256" key="5">
    <source>
        <dbReference type="ARBA" id="ARBA00023030"/>
    </source>
</evidence>
<evidence type="ECO:0000256" key="6">
    <source>
        <dbReference type="ARBA" id="ARBA00023157"/>
    </source>
</evidence>
<evidence type="ECO:0000256" key="4">
    <source>
        <dbReference type="ARBA" id="ARBA00022729"/>
    </source>
</evidence>
<evidence type="ECO:0000256" key="2">
    <source>
        <dbReference type="ARBA" id="ARBA00009832"/>
    </source>
</evidence>
<keyword evidence="5 7" id="KW-0339">Growth factor</keyword>
<evidence type="ECO:0000256" key="3">
    <source>
        <dbReference type="ARBA" id="ARBA00022525"/>
    </source>
</evidence>
<dbReference type="InterPro" id="IPR043401">
    <property type="entry name" value="GDNF_fam"/>
</dbReference>
<dbReference type="Ensembl" id="ENSPNAT00000002030.2">
    <property type="protein sequence ID" value="ENSPNAP00000027643.2"/>
    <property type="gene ID" value="ENSPNAG00000002589.2"/>
</dbReference>
<name>A0A3B4DVZ2_PYGNA</name>
<dbReference type="Gene3D" id="2.10.90.10">
    <property type="entry name" value="Cystine-knot cytokines"/>
    <property type="match status" value="1"/>
</dbReference>
<dbReference type="InterPro" id="IPR029034">
    <property type="entry name" value="Cystine-knot_cytokine"/>
</dbReference>
<dbReference type="GO" id="GO:0008083">
    <property type="term" value="F:growth factor activity"/>
    <property type="evidence" value="ECO:0007669"/>
    <property type="project" value="UniProtKB-KW"/>
</dbReference>
<comment type="similarity">
    <text evidence="2">Belongs to the TGF-beta family. GDNF subfamily.</text>
</comment>
<sequence>TECTFASCSVYVLCATRVYICTHTHTHKSRPNIKPKYTLVISLVHTETLPSATVPDFRVITTQPDVVTLTVWLQRSPAPRGSAGRGRCGLRQVQVKVSELGLGYLGQEELVFRYCSGRCLNSITNYDRILTRLAASRRSVLQGAPPTACCRPTAYERHLAFLDDDLLYHIVRKHSARRCGCV</sequence>
<dbReference type="Pfam" id="PF00019">
    <property type="entry name" value="TGF_beta"/>
    <property type="match status" value="1"/>
</dbReference>
<dbReference type="PANTHER" id="PTHR12173">
    <property type="entry name" value="GDNF SUBFAMILY OF TGF-BETA FAMILY"/>
    <property type="match status" value="1"/>
</dbReference>
<dbReference type="GO" id="GO:0030116">
    <property type="term" value="F:glial cell-derived neurotrophic factor receptor binding"/>
    <property type="evidence" value="ECO:0007669"/>
    <property type="project" value="InterPro"/>
</dbReference>
<evidence type="ECO:0000313" key="10">
    <source>
        <dbReference type="Proteomes" id="UP001501920"/>
    </source>
</evidence>
<reference evidence="9 10" key="1">
    <citation type="submission" date="2020-10" db="EMBL/GenBank/DDBJ databases">
        <title>Pygocentrus nattereri (red-bellied piranha) genome, fPygNat1, primary haplotype.</title>
        <authorList>
            <person name="Myers G."/>
            <person name="Meyer A."/>
            <person name="Karagic N."/>
            <person name="Pippel M."/>
            <person name="Winkler S."/>
            <person name="Tracey A."/>
            <person name="Wood J."/>
            <person name="Formenti G."/>
            <person name="Howe K."/>
            <person name="Fedrigo O."/>
            <person name="Jarvis E.D."/>
        </authorList>
    </citation>
    <scope>NUCLEOTIDE SEQUENCE [LARGE SCALE GENOMIC DNA]</scope>
</reference>
<keyword evidence="3" id="KW-0964">Secreted</keyword>
<proteinExistence type="inferred from homology"/>
<protein>
    <recommendedName>
        <fullName evidence="8">TGF-beta family profile domain-containing protein</fullName>
    </recommendedName>
</protein>
<accession>A0A3B4DVZ2</accession>
<organism evidence="9 10">
    <name type="scientific">Pygocentrus nattereri</name>
    <name type="common">Red-bellied piranha</name>
    <dbReference type="NCBI Taxonomy" id="42514"/>
    <lineage>
        <taxon>Eukaryota</taxon>
        <taxon>Metazoa</taxon>
        <taxon>Chordata</taxon>
        <taxon>Craniata</taxon>
        <taxon>Vertebrata</taxon>
        <taxon>Euteleostomi</taxon>
        <taxon>Actinopterygii</taxon>
        <taxon>Neopterygii</taxon>
        <taxon>Teleostei</taxon>
        <taxon>Ostariophysi</taxon>
        <taxon>Characiformes</taxon>
        <taxon>Characoidei</taxon>
        <taxon>Pygocentrus</taxon>
    </lineage>
</organism>
<dbReference type="GO" id="GO:0007422">
    <property type="term" value="P:peripheral nervous system development"/>
    <property type="evidence" value="ECO:0007669"/>
    <property type="project" value="TreeGrafter"/>
</dbReference>
<dbReference type="PROSITE" id="PS51362">
    <property type="entry name" value="TGF_BETA_2"/>
    <property type="match status" value="1"/>
</dbReference>
<keyword evidence="4" id="KW-0732">Signal</keyword>
<dbReference type="OMA" id="IAFRYCA"/>
<gene>
    <name evidence="9" type="primary">MCU</name>
</gene>
<dbReference type="GO" id="GO:0043524">
    <property type="term" value="P:negative regulation of neuron apoptotic process"/>
    <property type="evidence" value="ECO:0007669"/>
    <property type="project" value="TreeGrafter"/>
</dbReference>
<evidence type="ECO:0000313" key="9">
    <source>
        <dbReference type="Ensembl" id="ENSPNAP00000027643.2"/>
    </source>
</evidence>
<dbReference type="InterPro" id="IPR001839">
    <property type="entry name" value="TGF-b_C"/>
</dbReference>
<evidence type="ECO:0000256" key="7">
    <source>
        <dbReference type="RuleBase" id="RU000354"/>
    </source>
</evidence>
<dbReference type="GO" id="GO:0090190">
    <property type="term" value="P:positive regulation of branching involved in ureteric bud morphogenesis"/>
    <property type="evidence" value="ECO:0007669"/>
    <property type="project" value="TreeGrafter"/>
</dbReference>
<dbReference type="GO" id="GO:0005615">
    <property type="term" value="C:extracellular space"/>
    <property type="evidence" value="ECO:0007669"/>
    <property type="project" value="TreeGrafter"/>
</dbReference>
<dbReference type="Proteomes" id="UP001501920">
    <property type="component" value="Chromosome 20"/>
</dbReference>
<keyword evidence="6" id="KW-1015">Disulfide bond</keyword>
<dbReference type="PANTHER" id="PTHR12173:SF1">
    <property type="entry name" value="GLIAL CELL LINE-DERIVED NEUROTROPHIC FACTOR"/>
    <property type="match status" value="1"/>
</dbReference>
<evidence type="ECO:0000256" key="1">
    <source>
        <dbReference type="ARBA" id="ARBA00004613"/>
    </source>
</evidence>
<dbReference type="STRING" id="42514.ENSPNAP00000027643"/>
<dbReference type="AlphaFoldDB" id="A0A3B4DVZ2"/>
<dbReference type="SUPFAM" id="SSF57501">
    <property type="entry name" value="Cystine-knot cytokines"/>
    <property type="match status" value="1"/>
</dbReference>
<comment type="subcellular location">
    <subcellularLocation>
        <location evidence="1">Secreted</location>
    </subcellularLocation>
</comment>
<feature type="domain" description="TGF-beta family profile" evidence="8">
    <location>
        <begin position="72"/>
        <end position="182"/>
    </location>
</feature>
<dbReference type="GeneTree" id="ENSGT00950000182993"/>
<reference evidence="9" key="3">
    <citation type="submission" date="2025-09" db="UniProtKB">
        <authorList>
            <consortium name="Ensembl"/>
        </authorList>
    </citation>
    <scope>IDENTIFICATION</scope>
</reference>